<accession>A0A833J5H6</accession>
<evidence type="ECO:0000313" key="3">
    <source>
        <dbReference type="EMBL" id="KAB7785003.1"/>
    </source>
</evidence>
<protein>
    <submittedName>
        <fullName evidence="3">Uncharacterized protein</fullName>
    </submittedName>
</protein>
<comment type="caution">
    <text evidence="3">The sequence shown here is derived from an EMBL/GenBank/DDBJ whole genome shotgun (WGS) entry which is preliminary data.</text>
</comment>
<feature type="chain" id="PRO_5032784696" evidence="2">
    <location>
        <begin position="23"/>
        <end position="79"/>
    </location>
</feature>
<evidence type="ECO:0000256" key="1">
    <source>
        <dbReference type="SAM" id="MobiDB-lite"/>
    </source>
</evidence>
<evidence type="ECO:0000256" key="2">
    <source>
        <dbReference type="SAM" id="SignalP"/>
    </source>
</evidence>
<dbReference type="Proteomes" id="UP000469949">
    <property type="component" value="Unassembled WGS sequence"/>
</dbReference>
<keyword evidence="2" id="KW-0732">Signal</keyword>
<dbReference type="EMBL" id="WEKV01000010">
    <property type="protein sequence ID" value="KAB7785003.1"/>
    <property type="molecule type" value="Genomic_DNA"/>
</dbReference>
<feature type="signal peptide" evidence="2">
    <location>
        <begin position="1"/>
        <end position="22"/>
    </location>
</feature>
<gene>
    <name evidence="3" type="ORF">F8B43_3036</name>
</gene>
<sequence>MSTRLLSSAVLALALSAGAAAAGDQDRAGRRAPETTGSVRGEAEAPFLFGVPQQNPGALLPRGRSSFNADTARARHYER</sequence>
<dbReference type="AlphaFoldDB" id="A0A833J5H6"/>
<evidence type="ECO:0000313" key="4">
    <source>
        <dbReference type="Proteomes" id="UP000469949"/>
    </source>
</evidence>
<dbReference type="RefSeq" id="WP_152277463.1">
    <property type="nucleotide sequence ID" value="NZ_WEKV01000010.1"/>
</dbReference>
<organism evidence="3 4">
    <name type="scientific">Methylorubrum populi</name>
    <dbReference type="NCBI Taxonomy" id="223967"/>
    <lineage>
        <taxon>Bacteria</taxon>
        <taxon>Pseudomonadati</taxon>
        <taxon>Pseudomonadota</taxon>
        <taxon>Alphaproteobacteria</taxon>
        <taxon>Hyphomicrobiales</taxon>
        <taxon>Methylobacteriaceae</taxon>
        <taxon>Methylorubrum</taxon>
    </lineage>
</organism>
<reference evidence="3 4" key="1">
    <citation type="submission" date="2019-10" db="EMBL/GenBank/DDBJ databases">
        <title>Draft Genome Sequence of the Caffeine Degrading Methylotroph Methylorubrum populi PINKEL.</title>
        <authorList>
            <person name="Dawson S.C."/>
            <person name="Zhang X."/>
            <person name="Wright M.E."/>
            <person name="Sharma G."/>
            <person name="Langner J.T."/>
            <person name="Ditty J.L."/>
            <person name="Subuyuj G.A."/>
        </authorList>
    </citation>
    <scope>NUCLEOTIDE SEQUENCE [LARGE SCALE GENOMIC DNA]</scope>
    <source>
        <strain evidence="3 4">Pinkel</strain>
    </source>
</reference>
<proteinExistence type="predicted"/>
<feature type="compositionally biased region" description="Basic and acidic residues" evidence="1">
    <location>
        <begin position="24"/>
        <end position="33"/>
    </location>
</feature>
<feature type="region of interest" description="Disordered" evidence="1">
    <location>
        <begin position="20"/>
        <end position="79"/>
    </location>
</feature>
<name>A0A833J5H6_9HYPH</name>